<sequence length="96" mass="10824">MAVAPQFVTETIKELQTEDTQSINVKVNMLKGKVTICQVFKDKKKNKNKVENETGDGDGDGRSEDDDEDVEWMKNIGIRTTKTSGMMMKGLQIKKK</sequence>
<gene>
    <name evidence="2" type="ORF">AQUCO_04100142v1</name>
</gene>
<dbReference type="InParanoid" id="A0A2G5CQE7"/>
<feature type="region of interest" description="Disordered" evidence="1">
    <location>
        <begin position="45"/>
        <end position="69"/>
    </location>
</feature>
<evidence type="ECO:0000256" key="1">
    <source>
        <dbReference type="SAM" id="MobiDB-lite"/>
    </source>
</evidence>
<reference evidence="2 3" key="1">
    <citation type="submission" date="2017-09" db="EMBL/GenBank/DDBJ databases">
        <title>WGS assembly of Aquilegia coerulea Goldsmith.</title>
        <authorList>
            <person name="Hodges S."/>
            <person name="Kramer E."/>
            <person name="Nordborg M."/>
            <person name="Tomkins J."/>
            <person name="Borevitz J."/>
            <person name="Derieg N."/>
            <person name="Yan J."/>
            <person name="Mihaltcheva S."/>
            <person name="Hayes R.D."/>
            <person name="Rokhsar D."/>
        </authorList>
    </citation>
    <scope>NUCLEOTIDE SEQUENCE [LARGE SCALE GENOMIC DNA]</scope>
    <source>
        <strain evidence="3">cv. Goldsmith</strain>
    </source>
</reference>
<accession>A0A2G5CQE7</accession>
<dbReference type="AlphaFoldDB" id="A0A2G5CQE7"/>
<keyword evidence="3" id="KW-1185">Reference proteome</keyword>
<dbReference type="EMBL" id="KZ305058">
    <property type="protein sequence ID" value="PIA33502.1"/>
    <property type="molecule type" value="Genomic_DNA"/>
</dbReference>
<evidence type="ECO:0000313" key="3">
    <source>
        <dbReference type="Proteomes" id="UP000230069"/>
    </source>
</evidence>
<organism evidence="2 3">
    <name type="scientific">Aquilegia coerulea</name>
    <name type="common">Rocky mountain columbine</name>
    <dbReference type="NCBI Taxonomy" id="218851"/>
    <lineage>
        <taxon>Eukaryota</taxon>
        <taxon>Viridiplantae</taxon>
        <taxon>Streptophyta</taxon>
        <taxon>Embryophyta</taxon>
        <taxon>Tracheophyta</taxon>
        <taxon>Spermatophyta</taxon>
        <taxon>Magnoliopsida</taxon>
        <taxon>Ranunculales</taxon>
        <taxon>Ranunculaceae</taxon>
        <taxon>Thalictroideae</taxon>
        <taxon>Aquilegia</taxon>
    </lineage>
</organism>
<name>A0A2G5CQE7_AQUCA</name>
<proteinExistence type="predicted"/>
<protein>
    <submittedName>
        <fullName evidence="2">Uncharacterized protein</fullName>
    </submittedName>
</protein>
<evidence type="ECO:0000313" key="2">
    <source>
        <dbReference type="EMBL" id="PIA33502.1"/>
    </source>
</evidence>
<dbReference type="Proteomes" id="UP000230069">
    <property type="component" value="Unassembled WGS sequence"/>
</dbReference>
<feature type="compositionally biased region" description="Acidic residues" evidence="1">
    <location>
        <begin position="53"/>
        <end position="69"/>
    </location>
</feature>